<accession>A0A211ZQF6</accession>
<dbReference type="EMBL" id="NHON01000012">
    <property type="protein sequence ID" value="OWJ67512.1"/>
    <property type="molecule type" value="Genomic_DNA"/>
</dbReference>
<reference evidence="2" key="1">
    <citation type="submission" date="2017-05" db="EMBL/GenBank/DDBJ databases">
        <authorList>
            <person name="Macchi M."/>
            <person name="Festa S."/>
            <person name="Coppotelli B.M."/>
            <person name="Morelli I.S."/>
        </authorList>
    </citation>
    <scope>NUCLEOTIDE SEQUENCE [LARGE SCALE GENOMIC DNA]</scope>
    <source>
        <strain evidence="2">I</strain>
    </source>
</reference>
<gene>
    <name evidence="1" type="ORF">BWR60_08895</name>
</gene>
<evidence type="ECO:0000313" key="1">
    <source>
        <dbReference type="EMBL" id="OWJ67512.1"/>
    </source>
</evidence>
<dbReference type="Proteomes" id="UP000196655">
    <property type="component" value="Unassembled WGS sequence"/>
</dbReference>
<protein>
    <submittedName>
        <fullName evidence="1">AbrB family transcriptional regulator</fullName>
    </submittedName>
</protein>
<keyword evidence="2" id="KW-1185">Reference proteome</keyword>
<sequence>MSKTRVLKLLGTDAGQIVRLPADFRFNGDTVYASRDARTGDVTLSERPGADSWKQFFELMRTIDVPDDFMTERPMNALPRDEIFPK</sequence>
<name>A0A211ZQF6_9PROT</name>
<dbReference type="RefSeq" id="WP_088150651.1">
    <property type="nucleotide sequence ID" value="NZ_NHON01000012.1"/>
</dbReference>
<proteinExistence type="predicted"/>
<evidence type="ECO:0000313" key="2">
    <source>
        <dbReference type="Proteomes" id="UP000196655"/>
    </source>
</evidence>
<organism evidence="1 2">
    <name type="scientific">Inquilinus limosus</name>
    <dbReference type="NCBI Taxonomy" id="171674"/>
    <lineage>
        <taxon>Bacteria</taxon>
        <taxon>Pseudomonadati</taxon>
        <taxon>Pseudomonadota</taxon>
        <taxon>Alphaproteobacteria</taxon>
        <taxon>Rhodospirillales</taxon>
        <taxon>Rhodospirillaceae</taxon>
        <taxon>Inquilinus</taxon>
    </lineage>
</organism>
<comment type="caution">
    <text evidence="1">The sequence shown here is derived from an EMBL/GenBank/DDBJ whole genome shotgun (WGS) entry which is preliminary data.</text>
</comment>
<dbReference type="AlphaFoldDB" id="A0A211ZQF6"/>